<accession>A0AAV6ILE7</accession>
<evidence type="ECO:0008006" key="3">
    <source>
        <dbReference type="Google" id="ProtNLM"/>
    </source>
</evidence>
<protein>
    <recommendedName>
        <fullName evidence="3">Transposase Tnp1/En/Spm-like domain-containing protein</fullName>
    </recommendedName>
</protein>
<keyword evidence="2" id="KW-1185">Reference proteome</keyword>
<comment type="caution">
    <text evidence="1">The sequence shown here is derived from an EMBL/GenBank/DDBJ whole genome shotgun (WGS) entry which is preliminary data.</text>
</comment>
<sequence>MTYINEAVGTTVAWPADKVIMDSSPRLKKKAERQCYQTCGGSKTITKTPPQPQDCKMLAYWNKSTTTPRLEAQLDFLLFGYAYADVEKEMVSA</sequence>
<dbReference type="EMBL" id="JACTNZ010000010">
    <property type="protein sequence ID" value="KAG5528695.1"/>
    <property type="molecule type" value="Genomic_DNA"/>
</dbReference>
<evidence type="ECO:0000313" key="2">
    <source>
        <dbReference type="Proteomes" id="UP000823749"/>
    </source>
</evidence>
<gene>
    <name evidence="1" type="ORF">RHGRI_029387</name>
</gene>
<dbReference type="Proteomes" id="UP000823749">
    <property type="component" value="Chromosome 10"/>
</dbReference>
<dbReference type="AlphaFoldDB" id="A0AAV6ILE7"/>
<name>A0AAV6ILE7_9ERIC</name>
<reference evidence="1" key="1">
    <citation type="submission" date="2020-08" db="EMBL/GenBank/DDBJ databases">
        <title>Plant Genome Project.</title>
        <authorList>
            <person name="Zhang R.-G."/>
        </authorList>
    </citation>
    <scope>NUCLEOTIDE SEQUENCE</scope>
    <source>
        <strain evidence="1">WSP0</strain>
        <tissue evidence="1">Leaf</tissue>
    </source>
</reference>
<proteinExistence type="predicted"/>
<evidence type="ECO:0000313" key="1">
    <source>
        <dbReference type="EMBL" id="KAG5528695.1"/>
    </source>
</evidence>
<organism evidence="1 2">
    <name type="scientific">Rhododendron griersonianum</name>
    <dbReference type="NCBI Taxonomy" id="479676"/>
    <lineage>
        <taxon>Eukaryota</taxon>
        <taxon>Viridiplantae</taxon>
        <taxon>Streptophyta</taxon>
        <taxon>Embryophyta</taxon>
        <taxon>Tracheophyta</taxon>
        <taxon>Spermatophyta</taxon>
        <taxon>Magnoliopsida</taxon>
        <taxon>eudicotyledons</taxon>
        <taxon>Gunneridae</taxon>
        <taxon>Pentapetalae</taxon>
        <taxon>asterids</taxon>
        <taxon>Ericales</taxon>
        <taxon>Ericaceae</taxon>
        <taxon>Ericoideae</taxon>
        <taxon>Rhodoreae</taxon>
        <taxon>Rhododendron</taxon>
    </lineage>
</organism>